<dbReference type="GO" id="GO:0016298">
    <property type="term" value="F:lipase activity"/>
    <property type="evidence" value="ECO:0007669"/>
    <property type="project" value="InterPro"/>
</dbReference>
<keyword evidence="4" id="KW-1185">Reference proteome</keyword>
<feature type="domain" description="Lipase" evidence="2">
    <location>
        <begin position="75"/>
        <end position="191"/>
    </location>
</feature>
<comment type="similarity">
    <text evidence="1">Belongs to the AB hydrolase superfamily. Lipase family.</text>
</comment>
<dbReference type="InterPro" id="IPR013818">
    <property type="entry name" value="Lipase"/>
</dbReference>
<comment type="caution">
    <text evidence="3">The sequence shown here is derived from an EMBL/GenBank/DDBJ whole genome shotgun (WGS) entry which is preliminary data.</text>
</comment>
<gene>
    <name evidence="3" type="ORF">AFUS01_LOCUS30038</name>
</gene>
<protein>
    <recommendedName>
        <fullName evidence="2">Lipase domain-containing protein</fullName>
    </recommendedName>
</protein>
<dbReference type="EMBL" id="CAJVCH010454117">
    <property type="protein sequence ID" value="CAG7819603.1"/>
    <property type="molecule type" value="Genomic_DNA"/>
</dbReference>
<dbReference type="Pfam" id="PF00151">
    <property type="entry name" value="Lipase"/>
    <property type="match status" value="1"/>
</dbReference>
<sequence>MMQFLNNLNGTRLGTILQTILYISGVPLFQDNITSDGFTRSGATVFRNLEVEGPHPDDPLNTRCYGALGCITVKYPEQRGFHLFPEPLHDIRPEICLYTFAAKDKCQQVEPDDLDRLITGPGRNSYWLTHGYIENSHRPWIQRMASELLDNDNEASVFILDWGKAAEPPYTQAVANIELIAAYAAHLMLMIE</sequence>
<dbReference type="InterPro" id="IPR000734">
    <property type="entry name" value="TAG_lipase"/>
</dbReference>
<evidence type="ECO:0000313" key="3">
    <source>
        <dbReference type="EMBL" id="CAG7819603.1"/>
    </source>
</evidence>
<evidence type="ECO:0000256" key="1">
    <source>
        <dbReference type="RuleBase" id="RU004262"/>
    </source>
</evidence>
<evidence type="ECO:0000313" key="4">
    <source>
        <dbReference type="Proteomes" id="UP000708208"/>
    </source>
</evidence>
<dbReference type="GO" id="GO:0016042">
    <property type="term" value="P:lipid catabolic process"/>
    <property type="evidence" value="ECO:0007669"/>
    <property type="project" value="TreeGrafter"/>
</dbReference>
<dbReference type="AlphaFoldDB" id="A0A8J2LC40"/>
<dbReference type="GO" id="GO:0005615">
    <property type="term" value="C:extracellular space"/>
    <property type="evidence" value="ECO:0007669"/>
    <property type="project" value="TreeGrafter"/>
</dbReference>
<feature type="non-terminal residue" evidence="3">
    <location>
        <position position="1"/>
    </location>
</feature>
<dbReference type="Proteomes" id="UP000708208">
    <property type="component" value="Unassembled WGS sequence"/>
</dbReference>
<accession>A0A8J2LC40</accession>
<proteinExistence type="inferred from homology"/>
<reference evidence="3" key="1">
    <citation type="submission" date="2021-06" db="EMBL/GenBank/DDBJ databases">
        <authorList>
            <person name="Hodson N. C."/>
            <person name="Mongue J. A."/>
            <person name="Jaron S. K."/>
        </authorList>
    </citation>
    <scope>NUCLEOTIDE SEQUENCE</scope>
</reference>
<dbReference type="PANTHER" id="PTHR11610:SF185">
    <property type="entry name" value="LD47264P"/>
    <property type="match status" value="1"/>
</dbReference>
<name>A0A8J2LC40_9HEXA</name>
<organism evidence="3 4">
    <name type="scientific">Allacma fusca</name>
    <dbReference type="NCBI Taxonomy" id="39272"/>
    <lineage>
        <taxon>Eukaryota</taxon>
        <taxon>Metazoa</taxon>
        <taxon>Ecdysozoa</taxon>
        <taxon>Arthropoda</taxon>
        <taxon>Hexapoda</taxon>
        <taxon>Collembola</taxon>
        <taxon>Symphypleona</taxon>
        <taxon>Sminthuridae</taxon>
        <taxon>Allacma</taxon>
    </lineage>
</organism>
<dbReference type="PANTHER" id="PTHR11610">
    <property type="entry name" value="LIPASE"/>
    <property type="match status" value="1"/>
</dbReference>
<evidence type="ECO:0000259" key="2">
    <source>
        <dbReference type="Pfam" id="PF00151"/>
    </source>
</evidence>